<dbReference type="InterPro" id="IPR015797">
    <property type="entry name" value="NUDIX_hydrolase-like_dom_sf"/>
</dbReference>
<evidence type="ECO:0000256" key="4">
    <source>
        <dbReference type="ARBA" id="ARBA00007579"/>
    </source>
</evidence>
<feature type="compositionally biased region" description="Polar residues" evidence="8">
    <location>
        <begin position="292"/>
        <end position="304"/>
    </location>
</feature>
<dbReference type="PANTHER" id="PTHR10885">
    <property type="entry name" value="ISOPENTENYL-DIPHOSPHATE DELTA-ISOMERASE"/>
    <property type="match status" value="1"/>
</dbReference>
<dbReference type="GO" id="GO:0009240">
    <property type="term" value="P:isopentenyl diphosphate biosynthetic process"/>
    <property type="evidence" value="ECO:0007669"/>
    <property type="project" value="TreeGrafter"/>
</dbReference>
<evidence type="ECO:0000256" key="7">
    <source>
        <dbReference type="ARBA" id="ARBA00023235"/>
    </source>
</evidence>
<dbReference type="Gene3D" id="3.90.79.10">
    <property type="entry name" value="Nucleoside Triphosphate Pyrophosphohydrolase"/>
    <property type="match status" value="1"/>
</dbReference>
<accession>A0A915F0B3</accession>
<dbReference type="PANTHER" id="PTHR10885:SF0">
    <property type="entry name" value="ISOPENTENYL-DIPHOSPHATE DELTA-ISOMERASE"/>
    <property type="match status" value="1"/>
</dbReference>
<keyword evidence="7" id="KW-0413">Isomerase</keyword>
<dbReference type="EC" id="5.3.3.2" evidence="5"/>
<dbReference type="GO" id="GO:0005737">
    <property type="term" value="C:cytoplasm"/>
    <property type="evidence" value="ECO:0007669"/>
    <property type="project" value="TreeGrafter"/>
</dbReference>
<evidence type="ECO:0000313" key="10">
    <source>
        <dbReference type="Proteomes" id="UP000887562"/>
    </source>
</evidence>
<protein>
    <recommendedName>
        <fullName evidence="5">isopentenyl-diphosphate Delta-isomerase</fullName>
        <ecNumber evidence="5">5.3.3.2</ecNumber>
    </recommendedName>
</protein>
<feature type="domain" description="Nudix hydrolase" evidence="9">
    <location>
        <begin position="81"/>
        <end position="246"/>
    </location>
</feature>
<dbReference type="WBParaSite" id="maker-E.canG7_contigs_8634-snap-gene-0.10-mRNA-1">
    <property type="protein sequence ID" value="maker-E.canG7_contigs_8634-snap-gene-0.10-mRNA-1"/>
    <property type="gene ID" value="EcG7_07908"/>
</dbReference>
<dbReference type="Pfam" id="PF03540">
    <property type="entry name" value="TAF10"/>
    <property type="match status" value="1"/>
</dbReference>
<dbReference type="AlphaFoldDB" id="A0A915F0B3"/>
<reference evidence="11" key="1">
    <citation type="submission" date="2022-11" db="UniProtKB">
        <authorList>
            <consortium name="WormBaseParasite"/>
        </authorList>
    </citation>
    <scope>IDENTIFICATION</scope>
</reference>
<evidence type="ECO:0000256" key="5">
    <source>
        <dbReference type="ARBA" id="ARBA00012057"/>
    </source>
</evidence>
<evidence type="ECO:0000256" key="1">
    <source>
        <dbReference type="ARBA" id="ARBA00000374"/>
    </source>
</evidence>
<evidence type="ECO:0000313" key="11">
    <source>
        <dbReference type="WBParaSite" id="maker-E.canG7_contigs_8634-snap-gene-0.10-mRNA-1"/>
    </source>
</evidence>
<comment type="catalytic activity">
    <reaction evidence="1">
        <text>isopentenyl diphosphate = dimethylallyl diphosphate</text>
        <dbReference type="Rhea" id="RHEA:23284"/>
        <dbReference type="ChEBI" id="CHEBI:57623"/>
        <dbReference type="ChEBI" id="CHEBI:128769"/>
        <dbReference type="EC" id="5.3.3.2"/>
    </reaction>
</comment>
<keyword evidence="10" id="KW-1185">Reference proteome</keyword>
<dbReference type="InterPro" id="IPR011876">
    <property type="entry name" value="IsopentenylPP_isomerase_typ1"/>
</dbReference>
<proteinExistence type="inferred from homology"/>
<comment type="similarity">
    <text evidence="4">Belongs to the IPP isomerase type 1 family.</text>
</comment>
<evidence type="ECO:0000256" key="8">
    <source>
        <dbReference type="SAM" id="MobiDB-lite"/>
    </source>
</evidence>
<dbReference type="GO" id="GO:0005634">
    <property type="term" value="C:nucleus"/>
    <property type="evidence" value="ECO:0007669"/>
    <property type="project" value="InterPro"/>
</dbReference>
<sequence>MFSVAQTLLWRLSSSVFTDIFYVLNLPRCYASTVDKYQIQHEHMTKDECLVVDNFDHVLFTASKKVFWFLTFQNCHYKGGLLHRAFSLFIFRASPSTAGSLELLVQQRSTWKLTFPLLWTNSCCSHPCVNYDGETEETNALGVKRAARRKANHELGIDITRCLSVEDIHFLTRIIYSASNEPEDNMWCEREVDYLLASILPPNLSVDCSYMAPNVDEVAATAWLDLVSLESLVEKEPCCYTPWFRKIVRLGYLRKMWQWAEAKVSLSPPHSFQARMTLGGSGAPARRGASLIGSSSSVDDATNQNSNESDLLNELYTRLEHIQPTIPDRVSILLLESAGVRLEAGEGDARLARLVSLAAEKFLSDILSDTMVHWKLSNAQNTGLLAKAGTPSASKEAGNALAPPEDNKPQAQSKPSASGKVEKRVTLTVEDLVAALRDRGIHVARPPYYI</sequence>
<organism evidence="10 11">
    <name type="scientific">Echinococcus canadensis</name>
    <dbReference type="NCBI Taxonomy" id="519352"/>
    <lineage>
        <taxon>Eukaryota</taxon>
        <taxon>Metazoa</taxon>
        <taxon>Spiralia</taxon>
        <taxon>Lophotrochozoa</taxon>
        <taxon>Platyhelminthes</taxon>
        <taxon>Cestoda</taxon>
        <taxon>Eucestoda</taxon>
        <taxon>Cyclophyllidea</taxon>
        <taxon>Taeniidae</taxon>
        <taxon>Echinococcus</taxon>
        <taxon>Echinococcus canadensis group</taxon>
    </lineage>
</organism>
<comment type="pathway">
    <text evidence="3">Isoprenoid biosynthesis; dimethylallyl diphosphate biosynthesis; dimethylallyl diphosphate from isopentenyl diphosphate: step 1/1.</text>
</comment>
<dbReference type="InterPro" id="IPR000086">
    <property type="entry name" value="NUDIX_hydrolase_dom"/>
</dbReference>
<evidence type="ECO:0000256" key="2">
    <source>
        <dbReference type="ARBA" id="ARBA00003951"/>
    </source>
</evidence>
<dbReference type="GO" id="GO:0006352">
    <property type="term" value="P:DNA-templated transcription initiation"/>
    <property type="evidence" value="ECO:0007669"/>
    <property type="project" value="InterPro"/>
</dbReference>
<dbReference type="GO" id="GO:0004452">
    <property type="term" value="F:isopentenyl-diphosphate delta-isomerase activity"/>
    <property type="evidence" value="ECO:0007669"/>
    <property type="project" value="UniProtKB-EC"/>
</dbReference>
<feature type="region of interest" description="Disordered" evidence="8">
    <location>
        <begin position="389"/>
        <end position="422"/>
    </location>
</feature>
<keyword evidence="6" id="KW-0414">Isoprene biosynthesis</keyword>
<comment type="function">
    <text evidence="2">Catalyzes the 1,3-allylic rearrangement of the homoallylic substrate isopentenyl (IPP) to its highly electrophilic allylic isomer, dimethylallyl diphosphate (DMAPP).</text>
</comment>
<evidence type="ECO:0000256" key="3">
    <source>
        <dbReference type="ARBA" id="ARBA00004826"/>
    </source>
</evidence>
<evidence type="ECO:0000256" key="6">
    <source>
        <dbReference type="ARBA" id="ARBA00023229"/>
    </source>
</evidence>
<evidence type="ECO:0000259" key="9">
    <source>
        <dbReference type="PROSITE" id="PS51462"/>
    </source>
</evidence>
<name>A0A915F0B3_9CEST</name>
<dbReference type="PRINTS" id="PR01443">
    <property type="entry name" value="TFIID30KDSUB"/>
</dbReference>
<dbReference type="PROSITE" id="PS51462">
    <property type="entry name" value="NUDIX"/>
    <property type="match status" value="1"/>
</dbReference>
<dbReference type="CDD" id="cd07982">
    <property type="entry name" value="HFD_TAF10"/>
    <property type="match status" value="1"/>
</dbReference>
<dbReference type="CDD" id="cd02885">
    <property type="entry name" value="NUDIX_IPP_Isomerase"/>
    <property type="match status" value="1"/>
</dbReference>
<dbReference type="Proteomes" id="UP000887562">
    <property type="component" value="Unplaced"/>
</dbReference>
<feature type="region of interest" description="Disordered" evidence="8">
    <location>
        <begin position="279"/>
        <end position="304"/>
    </location>
</feature>
<dbReference type="InterPro" id="IPR003923">
    <property type="entry name" value="TAF10"/>
</dbReference>
<dbReference type="SUPFAM" id="SSF55811">
    <property type="entry name" value="Nudix"/>
    <property type="match status" value="1"/>
</dbReference>